<reference evidence="1 2" key="1">
    <citation type="submission" date="2017-09" db="EMBL/GenBank/DDBJ databases">
        <authorList>
            <person name="Lee N."/>
            <person name="Cho B.-K."/>
        </authorList>
    </citation>
    <scope>NUCLEOTIDE SEQUENCE [LARGE SCALE GENOMIC DNA]</scope>
    <source>
        <strain evidence="1 2">ATCC 12461</strain>
    </source>
</reference>
<keyword evidence="2" id="KW-1185">Reference proteome</keyword>
<proteinExistence type="predicted"/>
<name>A0A5J6HBH7_STRAD</name>
<dbReference type="EMBL" id="CP023695">
    <property type="protein sequence ID" value="QEV16672.1"/>
    <property type="molecule type" value="Genomic_DNA"/>
</dbReference>
<sequence>MTTYWMTPSCWVTLTVSARARAPPTPRYPDRARARDCMFREGIAPTAVTSPACTPGRARVSAAHVVELSPRSIATVSRPAQSTVVPRGRVGSLTRT</sequence>
<organism evidence="1 2">
    <name type="scientific">Streptomyces alboniger</name>
    <dbReference type="NCBI Taxonomy" id="132473"/>
    <lineage>
        <taxon>Bacteria</taxon>
        <taxon>Bacillati</taxon>
        <taxon>Actinomycetota</taxon>
        <taxon>Actinomycetes</taxon>
        <taxon>Kitasatosporales</taxon>
        <taxon>Streptomycetaceae</taxon>
        <taxon>Streptomyces</taxon>
        <taxon>Streptomyces aurantiacus group</taxon>
    </lineage>
</organism>
<gene>
    <name evidence="1" type="ORF">CP975_03380</name>
</gene>
<dbReference type="Proteomes" id="UP000326553">
    <property type="component" value="Chromosome"/>
</dbReference>
<evidence type="ECO:0000313" key="1">
    <source>
        <dbReference type="EMBL" id="QEV16672.1"/>
    </source>
</evidence>
<dbReference type="AlphaFoldDB" id="A0A5J6HBH7"/>
<evidence type="ECO:0000313" key="2">
    <source>
        <dbReference type="Proteomes" id="UP000326553"/>
    </source>
</evidence>
<accession>A0A5J6HBH7</accession>
<protein>
    <submittedName>
        <fullName evidence="1">Uncharacterized protein</fullName>
    </submittedName>
</protein>
<dbReference type="KEGG" id="salw:CP975_03380"/>